<keyword evidence="4 6" id="KW-1133">Transmembrane helix</keyword>
<evidence type="ECO:0000256" key="6">
    <source>
        <dbReference type="SAM" id="Phobius"/>
    </source>
</evidence>
<feature type="transmembrane region" description="Helical" evidence="6">
    <location>
        <begin position="280"/>
        <end position="300"/>
    </location>
</feature>
<evidence type="ECO:0000313" key="7">
    <source>
        <dbReference type="EMBL" id="OEK05922.1"/>
    </source>
</evidence>
<comment type="caution">
    <text evidence="7">The sequence shown here is derived from an EMBL/GenBank/DDBJ whole genome shotgun (WGS) entry which is preliminary data.</text>
</comment>
<dbReference type="AlphaFoldDB" id="A0A1E5T3H4"/>
<dbReference type="Proteomes" id="UP000095552">
    <property type="component" value="Unassembled WGS sequence"/>
</dbReference>
<comment type="subcellular location">
    <subcellularLocation>
        <location evidence="1">Cell membrane</location>
        <topology evidence="1">Multi-pass membrane protein</topology>
    </subcellularLocation>
</comment>
<feature type="transmembrane region" description="Helical" evidence="6">
    <location>
        <begin position="16"/>
        <end position="45"/>
    </location>
</feature>
<dbReference type="STRING" id="1563681.BFP71_07360"/>
<organism evidence="7 8">
    <name type="scientific">Roseivirga misakiensis</name>
    <dbReference type="NCBI Taxonomy" id="1563681"/>
    <lineage>
        <taxon>Bacteria</taxon>
        <taxon>Pseudomonadati</taxon>
        <taxon>Bacteroidota</taxon>
        <taxon>Cytophagia</taxon>
        <taxon>Cytophagales</taxon>
        <taxon>Roseivirgaceae</taxon>
        <taxon>Roseivirga</taxon>
    </lineage>
</organism>
<dbReference type="NCBIfam" id="NF037997">
    <property type="entry name" value="Na_Pi_symport"/>
    <property type="match status" value="2"/>
</dbReference>
<evidence type="ECO:0000313" key="8">
    <source>
        <dbReference type="Proteomes" id="UP000095552"/>
    </source>
</evidence>
<evidence type="ECO:0000256" key="5">
    <source>
        <dbReference type="ARBA" id="ARBA00023136"/>
    </source>
</evidence>
<dbReference type="RefSeq" id="WP_069834841.1">
    <property type="nucleotide sequence ID" value="NZ_MDGQ01000004.1"/>
</dbReference>
<dbReference type="Pfam" id="PF02690">
    <property type="entry name" value="Na_Pi_cotrans"/>
    <property type="match status" value="2"/>
</dbReference>
<feature type="transmembrane region" description="Helical" evidence="6">
    <location>
        <begin position="52"/>
        <end position="73"/>
    </location>
</feature>
<name>A0A1E5T3H4_9BACT</name>
<feature type="transmembrane region" description="Helical" evidence="6">
    <location>
        <begin position="201"/>
        <end position="224"/>
    </location>
</feature>
<dbReference type="GO" id="GO:0005436">
    <property type="term" value="F:sodium:phosphate symporter activity"/>
    <property type="evidence" value="ECO:0007669"/>
    <property type="project" value="InterPro"/>
</dbReference>
<proteinExistence type="predicted"/>
<sequence>MGESYLKILYRKPYGLLLFTVLFLLAVGLFLLAIELVSGSVLMLGKESVESILLVTSNPFIGLFIGLLATALLQSSSTVTAMTVAIVASGSLSLSNAIPIVMGANIGTTLTSTLVSLSFITNRNEFRKAISAGTIHDFFNIFTVLIVFPLEYYYGLLGYCATQLTSLIGGGGNGTGILNGSVEIGYSRITDFLLGVLPQNVISVIIGLVLLFISIKFLSSVIYSQLIGRSKDRLKKYVFKDPYRSFGWGTLITASVQSSSITTSLIVPLVASGKVKLNNAFPFIMGANIGTTITALLAAFNRSDAAISLAFVHLLFNLIGVLIFLPFPIIRKIPVLIAYRFGTLTFDSRLFGFSYIIVSFFLLPFTLIYLSRNSAKEEDVKDEANQTTEFLDRRDRFHVTIKEDLQSILYSENPSYKSAYALVKVKGQELLVSEKPTQIVQ</sequence>
<keyword evidence="8" id="KW-1185">Reference proteome</keyword>
<reference evidence="7 8" key="1">
    <citation type="submission" date="2016-08" db="EMBL/GenBank/DDBJ databases">
        <title>Draft genome of Fabibacter sp. strain SK-8.</title>
        <authorList>
            <person name="Wong S.-K."/>
            <person name="Hamasaki K."/>
            <person name="Yoshizawa S."/>
        </authorList>
    </citation>
    <scope>NUCLEOTIDE SEQUENCE [LARGE SCALE GENOMIC DNA]</scope>
    <source>
        <strain evidence="7 8">SK-8</strain>
    </source>
</reference>
<dbReference type="GO" id="GO:0005886">
    <property type="term" value="C:plasma membrane"/>
    <property type="evidence" value="ECO:0007669"/>
    <property type="project" value="UniProtKB-SubCell"/>
</dbReference>
<feature type="transmembrane region" description="Helical" evidence="6">
    <location>
        <begin position="245"/>
        <end position="268"/>
    </location>
</feature>
<evidence type="ECO:0000256" key="3">
    <source>
        <dbReference type="ARBA" id="ARBA00022692"/>
    </source>
</evidence>
<dbReference type="EMBL" id="MDGQ01000004">
    <property type="protein sequence ID" value="OEK05922.1"/>
    <property type="molecule type" value="Genomic_DNA"/>
</dbReference>
<feature type="transmembrane region" description="Helical" evidence="6">
    <location>
        <begin position="307"/>
        <end position="330"/>
    </location>
</feature>
<dbReference type="GO" id="GO:0044341">
    <property type="term" value="P:sodium-dependent phosphate transport"/>
    <property type="evidence" value="ECO:0007669"/>
    <property type="project" value="InterPro"/>
</dbReference>
<keyword evidence="3 6" id="KW-0812">Transmembrane</keyword>
<evidence type="ECO:0000256" key="4">
    <source>
        <dbReference type="ARBA" id="ARBA00022989"/>
    </source>
</evidence>
<feature type="transmembrane region" description="Helical" evidence="6">
    <location>
        <begin position="350"/>
        <end position="370"/>
    </location>
</feature>
<keyword evidence="2" id="KW-1003">Cell membrane</keyword>
<dbReference type="InterPro" id="IPR003841">
    <property type="entry name" value="Na/Pi_transpt"/>
</dbReference>
<keyword evidence="5 6" id="KW-0472">Membrane</keyword>
<protein>
    <recommendedName>
        <fullName evidence="9">Phosphate transporter</fullName>
    </recommendedName>
</protein>
<feature type="transmembrane region" description="Helical" evidence="6">
    <location>
        <begin position="93"/>
        <end position="117"/>
    </location>
</feature>
<evidence type="ECO:0000256" key="1">
    <source>
        <dbReference type="ARBA" id="ARBA00004651"/>
    </source>
</evidence>
<evidence type="ECO:0000256" key="2">
    <source>
        <dbReference type="ARBA" id="ARBA00022475"/>
    </source>
</evidence>
<gene>
    <name evidence="7" type="ORF">BFP71_07360</name>
</gene>
<evidence type="ECO:0008006" key="9">
    <source>
        <dbReference type="Google" id="ProtNLM"/>
    </source>
</evidence>
<dbReference type="PANTHER" id="PTHR10010:SF46">
    <property type="entry name" value="SODIUM-DEPENDENT PHOSPHATE TRANSPORT PROTEIN 2B"/>
    <property type="match status" value="1"/>
</dbReference>
<dbReference type="PANTHER" id="PTHR10010">
    <property type="entry name" value="SOLUTE CARRIER FAMILY 34 SODIUM PHOSPHATE , MEMBER 2-RELATED"/>
    <property type="match status" value="1"/>
</dbReference>
<accession>A0A1E5T3H4</accession>